<dbReference type="InterPro" id="IPR004438">
    <property type="entry name" value="Peptidase_M3B"/>
</dbReference>
<evidence type="ECO:0000256" key="1">
    <source>
        <dbReference type="ARBA" id="ARBA00022670"/>
    </source>
</evidence>
<evidence type="ECO:0000256" key="6">
    <source>
        <dbReference type="RuleBase" id="RU368091"/>
    </source>
</evidence>
<dbReference type="GO" id="GO:0004222">
    <property type="term" value="F:metalloendopeptidase activity"/>
    <property type="evidence" value="ECO:0007669"/>
    <property type="project" value="UniProtKB-UniRule"/>
</dbReference>
<gene>
    <name evidence="9" type="ORF">FC69_GL001432</name>
</gene>
<dbReference type="InterPro" id="IPR045090">
    <property type="entry name" value="Pept_M3A_M3B"/>
</dbReference>
<dbReference type="PATRIC" id="fig|1423747.3.peg.1459"/>
<feature type="domain" description="Oligopeptidase F N-terminal" evidence="8">
    <location>
        <begin position="119"/>
        <end position="187"/>
    </location>
</feature>
<dbReference type="GO" id="GO:0046872">
    <property type="term" value="F:metal ion binding"/>
    <property type="evidence" value="ECO:0007669"/>
    <property type="project" value="UniProtKB-UniRule"/>
</dbReference>
<evidence type="ECO:0000256" key="3">
    <source>
        <dbReference type="ARBA" id="ARBA00022801"/>
    </source>
</evidence>
<dbReference type="NCBIfam" id="TIGR00181">
    <property type="entry name" value="pepF"/>
    <property type="match status" value="1"/>
</dbReference>
<name>A0A0R1RTN4_9LACO</name>
<dbReference type="InterPro" id="IPR042088">
    <property type="entry name" value="OligoPept_F_C"/>
</dbReference>
<feature type="domain" description="Peptidase M3A/M3B catalytic" evidence="7">
    <location>
        <begin position="208"/>
        <end position="588"/>
    </location>
</feature>
<comment type="function">
    <text evidence="6">Has oligopeptidase activity and degrades a variety of small bioactive peptides.</text>
</comment>
<comment type="similarity">
    <text evidence="6">Belongs to the peptidase M3B family.</text>
</comment>
<keyword evidence="3 6" id="KW-0378">Hydrolase</keyword>
<dbReference type="Gene3D" id="1.10.287.830">
    <property type="entry name" value="putative peptidase helix hairpin domain like"/>
    <property type="match status" value="1"/>
</dbReference>
<dbReference type="STRING" id="1423747.FC69_GL001432"/>
<dbReference type="PANTHER" id="PTHR11804:SF84">
    <property type="entry name" value="SACCHAROLYSIN"/>
    <property type="match status" value="1"/>
</dbReference>
<dbReference type="InterPro" id="IPR001567">
    <property type="entry name" value="Pept_M3A_M3B_dom"/>
</dbReference>
<evidence type="ECO:0000313" key="9">
    <source>
        <dbReference type="EMBL" id="KRL59849.1"/>
    </source>
</evidence>
<keyword evidence="5 6" id="KW-0482">Metalloprotease</keyword>
<dbReference type="Proteomes" id="UP000051264">
    <property type="component" value="Unassembled WGS sequence"/>
</dbReference>
<dbReference type="InterPro" id="IPR013647">
    <property type="entry name" value="OligopepF_N_dom"/>
</dbReference>
<dbReference type="GO" id="GO:0006508">
    <property type="term" value="P:proteolysis"/>
    <property type="evidence" value="ECO:0007669"/>
    <property type="project" value="UniProtKB-KW"/>
</dbReference>
<dbReference type="AlphaFoldDB" id="A0A0R1RTN4"/>
<sequence>MEALLMTTNQQPIRENVLTELTWDLSTIFKDDQAFEHALSALKTAMATIQPVTFDTALQLQTTIETVLALFRQLETVYVYASLKNDQDTTNNHYQGYQAQVDALAAEVSATTAFLEPAILAIPETQLTDWLAHESVLTPYCHFIDTITASRAHVLSGQEEALIAAAGDILGAASQTFSVLDNSDLQFPSVTDDAGQPIQLTNGVYSQLLQSTNQAVRQEAFTALYQTYGQFKNTFASTLAAEIKGHNYLAQVHHYDNARQAALAPKAIPETVYTTLVTEVNRHLPLLHRYIQLRQKMLKLPELHMYDLYTPLLGKPALTYTYEQAQATALEALKILGPDYQTIVKEIFTTRQIDVVENLGKRSGAYSGGAYDTKPFILLNWQDDLNNLYTLVHETGHSVHSALTRQNQPYIYGDYPIFVAEIASTTNENLLTDYLLKTQTDPKVQAYLLNYYLDGFKGTIFRQTQFAEFEYFIHESAAAGKPLTASFMSDYYANLNALYYGPSVARDPEIALEWTRIPHFYMNYYVYQYATGFAAATTLASGIINQEDGALDRYLTYLKAGSSDYPIAIMQKAGVDMTNADYLNRAFAVFEQRLNQLEKLLTTLVD</sequence>
<dbReference type="PANTHER" id="PTHR11804">
    <property type="entry name" value="PROTEASE M3 THIMET OLIGOPEPTIDASE-RELATED"/>
    <property type="match status" value="1"/>
</dbReference>
<organism evidence="9 10">
    <name type="scientific">Latilactobacillus fuchuensis DSM 14340 = JCM 11249</name>
    <dbReference type="NCBI Taxonomy" id="1423747"/>
    <lineage>
        <taxon>Bacteria</taxon>
        <taxon>Bacillati</taxon>
        <taxon>Bacillota</taxon>
        <taxon>Bacilli</taxon>
        <taxon>Lactobacillales</taxon>
        <taxon>Lactobacillaceae</taxon>
        <taxon>Latilactobacillus</taxon>
    </lineage>
</organism>
<comment type="caution">
    <text evidence="9">The sequence shown here is derived from an EMBL/GenBank/DDBJ whole genome shotgun (WGS) entry which is preliminary data.</text>
</comment>
<dbReference type="EMBL" id="AZEX01000040">
    <property type="protein sequence ID" value="KRL59849.1"/>
    <property type="molecule type" value="Genomic_DNA"/>
</dbReference>
<dbReference type="CDD" id="cd09608">
    <property type="entry name" value="M3B_PepF"/>
    <property type="match status" value="1"/>
</dbReference>
<dbReference type="GO" id="GO:0006518">
    <property type="term" value="P:peptide metabolic process"/>
    <property type="evidence" value="ECO:0007669"/>
    <property type="project" value="TreeGrafter"/>
</dbReference>
<accession>A0A0R1RTN4</accession>
<evidence type="ECO:0000259" key="7">
    <source>
        <dbReference type="Pfam" id="PF01432"/>
    </source>
</evidence>
<dbReference type="eggNOG" id="COG1164">
    <property type="taxonomic scope" value="Bacteria"/>
</dbReference>
<dbReference type="Pfam" id="PF01432">
    <property type="entry name" value="Peptidase_M3"/>
    <property type="match status" value="1"/>
</dbReference>
<evidence type="ECO:0000313" key="10">
    <source>
        <dbReference type="Proteomes" id="UP000051264"/>
    </source>
</evidence>
<comment type="cofactor">
    <cofactor evidence="6">
        <name>Zn(2+)</name>
        <dbReference type="ChEBI" id="CHEBI:29105"/>
    </cofactor>
    <text evidence="6">Binds 1 zinc ion.</text>
</comment>
<keyword evidence="1 6" id="KW-0645">Protease</keyword>
<reference evidence="9 10" key="1">
    <citation type="journal article" date="2015" name="Genome Announc.">
        <title>Expanding the biotechnology potential of lactobacilli through comparative genomics of 213 strains and associated genera.</title>
        <authorList>
            <person name="Sun Z."/>
            <person name="Harris H.M."/>
            <person name="McCann A."/>
            <person name="Guo C."/>
            <person name="Argimon S."/>
            <person name="Zhang W."/>
            <person name="Yang X."/>
            <person name="Jeffery I.B."/>
            <person name="Cooney J.C."/>
            <person name="Kagawa T.F."/>
            <person name="Liu W."/>
            <person name="Song Y."/>
            <person name="Salvetti E."/>
            <person name="Wrobel A."/>
            <person name="Rasinkangas P."/>
            <person name="Parkhill J."/>
            <person name="Rea M.C."/>
            <person name="O'Sullivan O."/>
            <person name="Ritari J."/>
            <person name="Douillard F.P."/>
            <person name="Paul Ross R."/>
            <person name="Yang R."/>
            <person name="Briner A.E."/>
            <person name="Felis G.E."/>
            <person name="de Vos W.M."/>
            <person name="Barrangou R."/>
            <person name="Klaenhammer T.R."/>
            <person name="Caufield P.W."/>
            <person name="Cui Y."/>
            <person name="Zhang H."/>
            <person name="O'Toole P.W."/>
        </authorList>
    </citation>
    <scope>NUCLEOTIDE SEQUENCE [LARGE SCALE GENOMIC DNA]</scope>
    <source>
        <strain evidence="9 10">DSM 14340</strain>
    </source>
</reference>
<dbReference type="Gene3D" id="1.10.1370.20">
    <property type="entry name" value="Oligoendopeptidase f, C-terminal domain"/>
    <property type="match status" value="1"/>
</dbReference>
<evidence type="ECO:0000256" key="2">
    <source>
        <dbReference type="ARBA" id="ARBA00022723"/>
    </source>
</evidence>
<dbReference type="EC" id="3.4.24.-" evidence="6"/>
<keyword evidence="4 6" id="KW-0862">Zinc</keyword>
<dbReference type="SUPFAM" id="SSF55486">
    <property type="entry name" value="Metalloproteases ('zincins'), catalytic domain"/>
    <property type="match status" value="1"/>
</dbReference>
<evidence type="ECO:0000256" key="4">
    <source>
        <dbReference type="ARBA" id="ARBA00022833"/>
    </source>
</evidence>
<evidence type="ECO:0000259" key="8">
    <source>
        <dbReference type="Pfam" id="PF08439"/>
    </source>
</evidence>
<dbReference type="Pfam" id="PF08439">
    <property type="entry name" value="Peptidase_M3_N"/>
    <property type="match status" value="1"/>
</dbReference>
<dbReference type="Gene3D" id="1.20.140.70">
    <property type="entry name" value="Oligopeptidase f, N-terminal domain"/>
    <property type="match status" value="1"/>
</dbReference>
<keyword evidence="2 6" id="KW-0479">Metal-binding</keyword>
<evidence type="ECO:0000256" key="5">
    <source>
        <dbReference type="ARBA" id="ARBA00023049"/>
    </source>
</evidence>
<protein>
    <recommendedName>
        <fullName evidence="6">Oligopeptidase F</fullName>
        <ecNumber evidence="6">3.4.24.-</ecNumber>
    </recommendedName>
</protein>
<proteinExistence type="inferred from homology"/>